<accession>A0A6J7LAK2</accession>
<dbReference type="AlphaFoldDB" id="A0A6J7LAK2"/>
<dbReference type="InterPro" id="IPR036390">
    <property type="entry name" value="WH_DNA-bd_sf"/>
</dbReference>
<name>A0A6J7LAK2_9ZZZZ</name>
<evidence type="ECO:0000313" key="1">
    <source>
        <dbReference type="EMBL" id="CAB4963992.1"/>
    </source>
</evidence>
<reference evidence="1" key="1">
    <citation type="submission" date="2020-05" db="EMBL/GenBank/DDBJ databases">
        <authorList>
            <person name="Chiriac C."/>
            <person name="Salcher M."/>
            <person name="Ghai R."/>
            <person name="Kavagutti S V."/>
        </authorList>
    </citation>
    <scope>NUCLEOTIDE SEQUENCE</scope>
</reference>
<dbReference type="Pfam" id="PF11625">
    <property type="entry name" value="DUF3253"/>
    <property type="match status" value="1"/>
</dbReference>
<dbReference type="PANTHER" id="PTHR37463">
    <property type="entry name" value="GSL3115 PROTEIN"/>
    <property type="match status" value="1"/>
</dbReference>
<proteinExistence type="predicted"/>
<dbReference type="InterPro" id="IPR021660">
    <property type="entry name" value="DUF3253"/>
</dbReference>
<dbReference type="Pfam" id="PF10013">
    <property type="entry name" value="DUF2256"/>
    <property type="match status" value="1"/>
</dbReference>
<dbReference type="Gene3D" id="1.10.10.10">
    <property type="entry name" value="Winged helix-like DNA-binding domain superfamily/Winged helix DNA-binding domain"/>
    <property type="match status" value="1"/>
</dbReference>
<sequence>MNREPKTCVLCGRSIEWRKKWGRDWEAVRYCSSACRGRGVRTVDTALESAIMLLLSKRPGGTTICPSEAATLVARNQGAERDDGRDLMEPARAAARRLVAAGAVEIVQQGHVVDPSTAKGAIGVRLRGH</sequence>
<dbReference type="InterPro" id="IPR036388">
    <property type="entry name" value="WH-like_DNA-bd_sf"/>
</dbReference>
<gene>
    <name evidence="1" type="ORF">UFOPK3789_01486</name>
</gene>
<dbReference type="PANTHER" id="PTHR37463:SF1">
    <property type="entry name" value="DUF2256 DOMAIN-CONTAINING PROTEIN"/>
    <property type="match status" value="1"/>
</dbReference>
<organism evidence="1">
    <name type="scientific">freshwater metagenome</name>
    <dbReference type="NCBI Taxonomy" id="449393"/>
    <lineage>
        <taxon>unclassified sequences</taxon>
        <taxon>metagenomes</taxon>
        <taxon>ecological metagenomes</taxon>
    </lineage>
</organism>
<dbReference type="EMBL" id="CAFBNL010000158">
    <property type="protein sequence ID" value="CAB4963992.1"/>
    <property type="molecule type" value="Genomic_DNA"/>
</dbReference>
<dbReference type="InterPro" id="IPR017136">
    <property type="entry name" value="UCP037205"/>
</dbReference>
<dbReference type="SUPFAM" id="SSF46785">
    <property type="entry name" value="Winged helix' DNA-binding domain"/>
    <property type="match status" value="1"/>
</dbReference>
<protein>
    <submittedName>
        <fullName evidence="1">Unannotated protein</fullName>
    </submittedName>
</protein>